<dbReference type="AlphaFoldDB" id="A0A1E3VS16"/>
<feature type="compositionally biased region" description="Basic residues" evidence="1">
    <location>
        <begin position="573"/>
        <end position="586"/>
    </location>
</feature>
<protein>
    <submittedName>
        <fullName evidence="2">Uncharacterized protein</fullName>
    </submittedName>
</protein>
<name>A0A1E3VS16_9HYPH</name>
<feature type="compositionally biased region" description="Basic and acidic residues" evidence="1">
    <location>
        <begin position="387"/>
        <end position="401"/>
    </location>
</feature>
<feature type="region of interest" description="Disordered" evidence="1">
    <location>
        <begin position="195"/>
        <end position="265"/>
    </location>
</feature>
<sequence length="649" mass="69773">MAGDTALKPRIEVFADENLSAPDRERVAARLDAWLTAHLDAKLKPLMDLSRAEDLTGLARGLAFRLTENLGVLRREGAADDIKALDQSDRGQLRKYGVRFGAFNLYFPALLKPAAAELLLQLWALHGGAEYGIDIDAMPERPQQGLTSVPANGALPEPYWRAAGFHVAGSRAVRIDMLERLSDLIRARVTWRPAEKVETPEPAAATEAEPAAETSETGAAPTEVSATETEGAPAEAAPTPQAAPAAKAKPEAPQPPSGATGDGGFRVVPELMSMVGCSGEEFASILRGLGFRLERRKIEVPTEPQLKAAPSEDAPAASEPDAATGEASVQEPPAQDAPAQDAPAQDEHAGAATAPAEPEPVFDEIWRPAKRRHQQGHHQRGKGRHGGRADGKQASDGAERPHRQRGQQGDHQASPIRRVANTENRPAKAARAIASAAKARARNGARRPNENRRLRTRPSPPSRICATAWRHAAARAGARTRPRDGPAPRQMALVRAGREDTLGSDASHRGRQSPDQRRTGAETQPDRATRRRHHGNTARTARGLARPRCRRPARPGTPGPDPLRGSDPADRRDRRRACPRGPRGRAAHQAGPPAHRHAPGVLELETAPAHARSRAAEIQPQRAAESRKSILKIGVSQQVPRLVLPTLLL</sequence>
<evidence type="ECO:0000313" key="2">
    <source>
        <dbReference type="EMBL" id="ODR96324.1"/>
    </source>
</evidence>
<organism evidence="2 3">
    <name type="scientific">Methyloceanibacter stevinii</name>
    <dbReference type="NCBI Taxonomy" id="1774970"/>
    <lineage>
        <taxon>Bacteria</taxon>
        <taxon>Pseudomonadati</taxon>
        <taxon>Pseudomonadota</taxon>
        <taxon>Alphaproteobacteria</taxon>
        <taxon>Hyphomicrobiales</taxon>
        <taxon>Hyphomicrobiaceae</taxon>
        <taxon>Methyloceanibacter</taxon>
    </lineage>
</organism>
<keyword evidence="3" id="KW-1185">Reference proteome</keyword>
<dbReference type="STRING" id="1774970.AUC70_15685"/>
<proteinExistence type="predicted"/>
<feature type="compositionally biased region" description="Low complexity" evidence="1">
    <location>
        <begin position="462"/>
        <end position="479"/>
    </location>
</feature>
<feature type="compositionally biased region" description="Basic and acidic residues" evidence="1">
    <location>
        <begin position="496"/>
        <end position="528"/>
    </location>
</feature>
<feature type="compositionally biased region" description="Low complexity" evidence="1">
    <location>
        <begin position="200"/>
        <end position="247"/>
    </location>
</feature>
<gene>
    <name evidence="2" type="ORF">AUC70_15685</name>
</gene>
<accession>A0A1E3VS16</accession>
<reference evidence="2 3" key="1">
    <citation type="journal article" date="2016" name="Environ. Microbiol.">
        <title>New Methyloceanibacter diversity from North Sea sediments includes methanotroph containing solely the soluble methane monooxygenase.</title>
        <authorList>
            <person name="Vekeman B."/>
            <person name="Kerckhof F.M."/>
            <person name="Cremers G."/>
            <person name="de Vos P."/>
            <person name="Vandamme P."/>
            <person name="Boon N."/>
            <person name="Op den Camp H.J."/>
            <person name="Heylen K."/>
        </authorList>
    </citation>
    <scope>NUCLEOTIDE SEQUENCE [LARGE SCALE GENOMIC DNA]</scope>
    <source>
        <strain evidence="2 3">R-67176</strain>
    </source>
</reference>
<dbReference type="EMBL" id="LPWE01000005">
    <property type="protein sequence ID" value="ODR96324.1"/>
    <property type="molecule type" value="Genomic_DNA"/>
</dbReference>
<feature type="compositionally biased region" description="Low complexity" evidence="1">
    <location>
        <begin position="308"/>
        <end position="323"/>
    </location>
</feature>
<feature type="compositionally biased region" description="Low complexity" evidence="1">
    <location>
        <begin position="427"/>
        <end position="438"/>
    </location>
</feature>
<evidence type="ECO:0000256" key="1">
    <source>
        <dbReference type="SAM" id="MobiDB-lite"/>
    </source>
</evidence>
<feature type="region of interest" description="Disordered" evidence="1">
    <location>
        <begin position="302"/>
        <end position="627"/>
    </location>
</feature>
<feature type="compositionally biased region" description="Low complexity" evidence="1">
    <location>
        <begin position="332"/>
        <end position="343"/>
    </location>
</feature>
<evidence type="ECO:0000313" key="3">
    <source>
        <dbReference type="Proteomes" id="UP000094172"/>
    </source>
</evidence>
<comment type="caution">
    <text evidence="2">The sequence shown here is derived from an EMBL/GenBank/DDBJ whole genome shotgun (WGS) entry which is preliminary data.</text>
</comment>
<dbReference type="Proteomes" id="UP000094172">
    <property type="component" value="Unassembled WGS sequence"/>
</dbReference>
<feature type="compositionally biased region" description="Basic residues" evidence="1">
    <location>
        <begin position="368"/>
        <end position="386"/>
    </location>
</feature>